<organism evidence="2 3">
    <name type="scientific">Oryza meyeriana var. granulata</name>
    <dbReference type="NCBI Taxonomy" id="110450"/>
    <lineage>
        <taxon>Eukaryota</taxon>
        <taxon>Viridiplantae</taxon>
        <taxon>Streptophyta</taxon>
        <taxon>Embryophyta</taxon>
        <taxon>Tracheophyta</taxon>
        <taxon>Spermatophyta</taxon>
        <taxon>Magnoliopsida</taxon>
        <taxon>Liliopsida</taxon>
        <taxon>Poales</taxon>
        <taxon>Poaceae</taxon>
        <taxon>BOP clade</taxon>
        <taxon>Oryzoideae</taxon>
        <taxon>Oryzeae</taxon>
        <taxon>Oryzinae</taxon>
        <taxon>Oryza</taxon>
        <taxon>Oryza meyeriana</taxon>
    </lineage>
</organism>
<accession>A0A6G1CXY1</accession>
<proteinExistence type="predicted"/>
<dbReference type="PANTHER" id="PTHR23024">
    <property type="entry name" value="ARYLACETAMIDE DEACETYLASE"/>
    <property type="match status" value="1"/>
</dbReference>
<dbReference type="InterPro" id="IPR013094">
    <property type="entry name" value="AB_hydrolase_3"/>
</dbReference>
<feature type="domain" description="Alpha/beta hydrolase fold-3" evidence="1">
    <location>
        <begin position="86"/>
        <end position="304"/>
    </location>
</feature>
<keyword evidence="3" id="KW-1185">Reference proteome</keyword>
<dbReference type="GO" id="GO:0016787">
    <property type="term" value="F:hydrolase activity"/>
    <property type="evidence" value="ECO:0007669"/>
    <property type="project" value="InterPro"/>
</dbReference>
<dbReference type="Gene3D" id="3.40.50.1820">
    <property type="entry name" value="alpha/beta hydrolase"/>
    <property type="match status" value="1"/>
</dbReference>
<dbReference type="EMBL" id="SPHZ02000007">
    <property type="protein sequence ID" value="KAF0905288.1"/>
    <property type="molecule type" value="Genomic_DNA"/>
</dbReference>
<evidence type="ECO:0000313" key="2">
    <source>
        <dbReference type="EMBL" id="KAF0905288.1"/>
    </source>
</evidence>
<dbReference type="AlphaFoldDB" id="A0A6G1CXY1"/>
<comment type="caution">
    <text evidence="2">The sequence shown here is derived from an EMBL/GenBank/DDBJ whole genome shotgun (WGS) entry which is preliminary data.</text>
</comment>
<sequence>MHSQKDAGVGDVAVDFYPFVRKYNDGRIERILRSTFVPASEDPAASRGVATRDVIIDQRNGVSARLFLPSIGAAARDTDDGRLPVVVYIHGGSFCTERAFCRTYNRYATSLASRAGALVVSVEYRLAPEHPVPAAHDEAWAALRWVASLSDPWLASYADPSRTFVAGDSAGGHIAYRTAVCASHEGDYGIDIEGLIILHPFFWGADMLPFEAAWDGDSVIKPRTVAKLWPFVTSGQAGNNDPWIDPSVEEIASLTCRRALVAVAEKDFLRDRGRLLAARMRSCAWAGSDNVTLVESDGEDHGFHLYNPLRATSRKLMDAIVQFINQSTTSSPWPASVLPELHECSPMRARYGQMSRGATGSDRLLLSVPSRPYHAAFLNELNLIARRGQRSTEISSALTVGQEKTSKRSFGLILARAKKPDNCKACKNPLSASVSGITMTTDTWKFTHTVSVLSLHI</sequence>
<gene>
    <name evidence="2" type="ORF">E2562_003886</name>
</gene>
<protein>
    <recommendedName>
        <fullName evidence="1">Alpha/beta hydrolase fold-3 domain-containing protein</fullName>
    </recommendedName>
</protein>
<dbReference type="PANTHER" id="PTHR23024:SF563">
    <property type="entry name" value="OS09G0435700 PROTEIN"/>
    <property type="match status" value="1"/>
</dbReference>
<dbReference type="InterPro" id="IPR050466">
    <property type="entry name" value="Carboxylest/Gibb_receptor"/>
</dbReference>
<dbReference type="InterPro" id="IPR029058">
    <property type="entry name" value="AB_hydrolase_fold"/>
</dbReference>
<dbReference type="OrthoDB" id="646493at2759"/>
<evidence type="ECO:0000259" key="1">
    <source>
        <dbReference type="Pfam" id="PF07859"/>
    </source>
</evidence>
<name>A0A6G1CXY1_9ORYZ</name>
<dbReference type="SUPFAM" id="SSF53474">
    <property type="entry name" value="alpha/beta-Hydrolases"/>
    <property type="match status" value="1"/>
</dbReference>
<dbReference type="Proteomes" id="UP000479710">
    <property type="component" value="Unassembled WGS sequence"/>
</dbReference>
<dbReference type="Pfam" id="PF07859">
    <property type="entry name" value="Abhydrolase_3"/>
    <property type="match status" value="1"/>
</dbReference>
<evidence type="ECO:0000313" key="3">
    <source>
        <dbReference type="Proteomes" id="UP000479710"/>
    </source>
</evidence>
<reference evidence="2 3" key="1">
    <citation type="submission" date="2019-11" db="EMBL/GenBank/DDBJ databases">
        <title>Whole genome sequence of Oryza granulata.</title>
        <authorList>
            <person name="Li W."/>
        </authorList>
    </citation>
    <scope>NUCLEOTIDE SEQUENCE [LARGE SCALE GENOMIC DNA]</scope>
    <source>
        <strain evidence="3">cv. Menghai</strain>
        <tissue evidence="2">Leaf</tissue>
    </source>
</reference>